<name>A0ACD5BKG7_9PSEU</name>
<accession>A0ACD5BKG7</accession>
<reference evidence="1" key="1">
    <citation type="submission" date="2023-10" db="EMBL/GenBank/DDBJ databases">
        <title>Whole genome sequencing of actinobacterial strain Amycolatopsis sp. (BCA-696) identifies the underlying plant growth-promoting genes.</title>
        <authorList>
            <person name="Gandham P."/>
            <person name="Vadla N."/>
            <person name="Saji A."/>
            <person name="Srinivas V."/>
            <person name="Ruperao P."/>
            <person name="Selvanayagam S."/>
            <person name="Saxena R.K."/>
            <person name="Rathore A."/>
            <person name="Gopalakrishnan S."/>
            <person name="Thakur V."/>
        </authorList>
    </citation>
    <scope>NUCLEOTIDE SEQUENCE</scope>
    <source>
        <strain evidence="1">BCA-696</strain>
    </source>
</reference>
<evidence type="ECO:0000313" key="1">
    <source>
        <dbReference type="EMBL" id="WYW19939.1"/>
    </source>
</evidence>
<keyword evidence="2" id="KW-1185">Reference proteome</keyword>
<keyword evidence="1" id="KW-0456">Lyase</keyword>
<organism evidence="1 2">
    <name type="scientific">Amycolatopsis coloradensis</name>
    <dbReference type="NCBI Taxonomy" id="76021"/>
    <lineage>
        <taxon>Bacteria</taxon>
        <taxon>Bacillati</taxon>
        <taxon>Actinomycetota</taxon>
        <taxon>Actinomycetes</taxon>
        <taxon>Pseudonocardiales</taxon>
        <taxon>Pseudonocardiaceae</taxon>
        <taxon>Amycolatopsis</taxon>
    </lineage>
</organism>
<evidence type="ECO:0000313" key="2">
    <source>
        <dbReference type="Proteomes" id="UP001456344"/>
    </source>
</evidence>
<proteinExistence type="predicted"/>
<dbReference type="EMBL" id="CP150484">
    <property type="protein sequence ID" value="WYW19939.1"/>
    <property type="molecule type" value="Genomic_DNA"/>
</dbReference>
<sequence>MNALDSGLLAPARAGTPVEAATSDEAWLQALLDAEVCLARVQAGLGVVPEEAAERIGEIARAEAVDMVSLARRSRESANPVVALVADLTALVAESDPEAAEYVHRGSTSQDIADSAAMLFAHRATGLLLTELERVTEGLARLAEEHRNLVMPGRTLALQAVPVTFGLKAAGWLQSVAAAADGLRRVRDTLPAQLGGAAGTLAGYVEFARLRFGEDTGAARVERYPEDLLAGFADALGLATPVLPWHTARAPLAELGSSLAVVSGALGKLAIDVQTLSRTEIGEVSEPAGAARGVSSAMPHKRNPVLSTLIRAAALQVPPLALILAQSMLAEDERPGGAWHAEWLPLRDCLRLAGGAATTAAELVEGLVVHPDRMRENLDRTGGLLVTERLAAVLTPSLGRVAAKALMTEVAAEATRTGRSLRETLLAGPLLAARFDGGSGRALGSGAVHRRGRPAGGPGAGRLPAAPIESSRVTLSRDAAKVPGPAPQRLATEPGLGRVVHPVTRVVRRITRAVRSVTRNRRRLPQAVSVDDRPRHRAPEHGLTVPALAAAERRFAGQGMAFSAHVAPSFALISARRGFRKCRSKR</sequence>
<dbReference type="Proteomes" id="UP001456344">
    <property type="component" value="Chromosome"/>
</dbReference>
<gene>
    <name evidence="1" type="ORF">LCL61_30760</name>
</gene>
<protein>
    <submittedName>
        <fullName evidence="1">Adenylosuccinate lyase family protein</fullName>
    </submittedName>
</protein>